<evidence type="ECO:0000256" key="3">
    <source>
        <dbReference type="ARBA" id="ARBA00022840"/>
    </source>
</evidence>
<name>A0A8J7FFS1_9GAMM</name>
<evidence type="ECO:0000313" key="5">
    <source>
        <dbReference type="EMBL" id="MBE9398859.1"/>
    </source>
</evidence>
<dbReference type="SMART" id="SM00382">
    <property type="entry name" value="AAA"/>
    <property type="match status" value="1"/>
</dbReference>
<dbReference type="Pfam" id="PF05157">
    <property type="entry name" value="MshEN"/>
    <property type="match status" value="1"/>
</dbReference>
<evidence type="ECO:0000313" key="6">
    <source>
        <dbReference type="Proteomes" id="UP000640333"/>
    </source>
</evidence>
<reference evidence="5" key="1">
    <citation type="submission" date="2020-10" db="EMBL/GenBank/DDBJ databases">
        <title>Bacterium isolated from coastal waters sediment.</title>
        <authorList>
            <person name="Chen R.-J."/>
            <person name="Lu D.-C."/>
            <person name="Zhu K.-L."/>
            <person name="Du Z.-J."/>
        </authorList>
    </citation>
    <scope>NUCLEOTIDE SEQUENCE</scope>
    <source>
        <strain evidence="5">N1Y112</strain>
    </source>
</reference>
<dbReference type="InterPro" id="IPR003593">
    <property type="entry name" value="AAA+_ATPase"/>
</dbReference>
<dbReference type="Gene3D" id="3.40.50.300">
    <property type="entry name" value="P-loop containing nucleotide triphosphate hydrolases"/>
    <property type="match status" value="1"/>
</dbReference>
<protein>
    <submittedName>
        <fullName evidence="5">Type II/IV secretion system protein</fullName>
    </submittedName>
</protein>
<evidence type="ECO:0000256" key="1">
    <source>
        <dbReference type="ARBA" id="ARBA00006611"/>
    </source>
</evidence>
<dbReference type="CDD" id="cd01129">
    <property type="entry name" value="PulE-GspE-like"/>
    <property type="match status" value="1"/>
</dbReference>
<dbReference type="InterPro" id="IPR037257">
    <property type="entry name" value="T2SS_E_N_sf"/>
</dbReference>
<dbReference type="PANTHER" id="PTHR30258">
    <property type="entry name" value="TYPE II SECRETION SYSTEM PROTEIN GSPE-RELATED"/>
    <property type="match status" value="1"/>
</dbReference>
<feature type="domain" description="Bacterial type II secretion system protein E" evidence="4">
    <location>
        <begin position="353"/>
        <end position="367"/>
    </location>
</feature>
<dbReference type="PROSITE" id="PS00662">
    <property type="entry name" value="T2SP_E"/>
    <property type="match status" value="1"/>
</dbReference>
<dbReference type="InterPro" id="IPR007831">
    <property type="entry name" value="T2SS_GspE_N"/>
</dbReference>
<dbReference type="PANTHER" id="PTHR30258:SF2">
    <property type="entry name" value="COMG OPERON PROTEIN 1"/>
    <property type="match status" value="1"/>
</dbReference>
<dbReference type="InterPro" id="IPR001482">
    <property type="entry name" value="T2SS/T4SS_dom"/>
</dbReference>
<sequence length="532" mass="59474">MALQENTLIQAGITAGLIDPQQLPELKTQARRAGINLPELLCRHGRYPLTALYRALAESRQLAFYERGDIQIKSELLTPFNGDILLRRLFLPVEHNNELVVLLTDPDDRMPVDAVMRSLGQRPHMAMADPLLIETCLRQHFKLYENNQDAVSIFEAIMKEAYVCKATDLHFEPLEEGMQLRMRRDGKMHNYERPIDQALAEALISRIKVLSGLDIAEQNMAQDGGFAYRISDWPEADEVEMRVATIPTRWGERATLRILGQDTSNLTLSQLGMPDPVLQPMRDAVRKPHGIVLVTGPTGSGKSTTLYAALRELDASELNILTVEDPIEQVVEGTGQVQVSEKVGFAKALRSFLRHDPDVMLVGEIRDKETAETAVRAAMTGHMVLSTLHTNSAVASINRLVDIGCPRYLIASTLVGILAQRLIRKLCTACRKPRPSTASEQNHLQVDKTVTLYEPCGCAQCLGSGFRGRIGIYETLWIDSKMEVLIHEGADDEALKKYANQQQLLSTLWQDARHKVLDGTTSLHEAMHLHQE</sequence>
<dbReference type="Proteomes" id="UP000640333">
    <property type="component" value="Unassembled WGS sequence"/>
</dbReference>
<dbReference type="GO" id="GO:0016887">
    <property type="term" value="F:ATP hydrolysis activity"/>
    <property type="evidence" value="ECO:0007669"/>
    <property type="project" value="TreeGrafter"/>
</dbReference>
<evidence type="ECO:0000259" key="4">
    <source>
        <dbReference type="PROSITE" id="PS00662"/>
    </source>
</evidence>
<dbReference type="GO" id="GO:0005886">
    <property type="term" value="C:plasma membrane"/>
    <property type="evidence" value="ECO:0007669"/>
    <property type="project" value="TreeGrafter"/>
</dbReference>
<proteinExistence type="inferred from homology"/>
<dbReference type="GO" id="GO:0005524">
    <property type="term" value="F:ATP binding"/>
    <property type="evidence" value="ECO:0007669"/>
    <property type="project" value="UniProtKB-KW"/>
</dbReference>
<dbReference type="Gene3D" id="3.30.450.90">
    <property type="match status" value="1"/>
</dbReference>
<evidence type="ECO:0000256" key="2">
    <source>
        <dbReference type="ARBA" id="ARBA00022741"/>
    </source>
</evidence>
<comment type="caution">
    <text evidence="5">The sequence shown here is derived from an EMBL/GenBank/DDBJ whole genome shotgun (WGS) entry which is preliminary data.</text>
</comment>
<organism evidence="5 6">
    <name type="scientific">Pontibacterium sinense</name>
    <dbReference type="NCBI Taxonomy" id="2781979"/>
    <lineage>
        <taxon>Bacteria</taxon>
        <taxon>Pseudomonadati</taxon>
        <taxon>Pseudomonadota</taxon>
        <taxon>Gammaproteobacteria</taxon>
        <taxon>Oceanospirillales</taxon>
        <taxon>Oceanospirillaceae</taxon>
        <taxon>Pontibacterium</taxon>
    </lineage>
</organism>
<keyword evidence="2" id="KW-0547">Nucleotide-binding</keyword>
<dbReference type="SUPFAM" id="SSF160246">
    <property type="entry name" value="EspE N-terminal domain-like"/>
    <property type="match status" value="1"/>
</dbReference>
<comment type="similarity">
    <text evidence="1">Belongs to the GSP E family.</text>
</comment>
<dbReference type="RefSeq" id="WP_193954555.1">
    <property type="nucleotide sequence ID" value="NZ_JADEYS010000019.1"/>
</dbReference>
<dbReference type="InterPro" id="IPR027417">
    <property type="entry name" value="P-loop_NTPase"/>
</dbReference>
<gene>
    <name evidence="5" type="ORF">IOQ59_16480</name>
</gene>
<dbReference type="EMBL" id="JADEYS010000019">
    <property type="protein sequence ID" value="MBE9398859.1"/>
    <property type="molecule type" value="Genomic_DNA"/>
</dbReference>
<dbReference type="Pfam" id="PF00437">
    <property type="entry name" value="T2SSE"/>
    <property type="match status" value="1"/>
</dbReference>
<dbReference type="SUPFAM" id="SSF52540">
    <property type="entry name" value="P-loop containing nucleoside triphosphate hydrolases"/>
    <property type="match status" value="1"/>
</dbReference>
<keyword evidence="3" id="KW-0067">ATP-binding</keyword>
<dbReference type="AlphaFoldDB" id="A0A8J7FFS1"/>
<keyword evidence="6" id="KW-1185">Reference proteome</keyword>
<accession>A0A8J7FFS1</accession>